<organism evidence="17 18">
    <name type="scientific">Brevibacillus laterosporus LMG 15441</name>
    <dbReference type="NCBI Taxonomy" id="1042163"/>
    <lineage>
        <taxon>Bacteria</taxon>
        <taxon>Bacillati</taxon>
        <taxon>Bacillota</taxon>
        <taxon>Bacilli</taxon>
        <taxon>Bacillales</taxon>
        <taxon>Paenibacillaceae</taxon>
        <taxon>Brevibacillus</taxon>
    </lineage>
</organism>
<feature type="transmembrane region" description="Helical" evidence="14">
    <location>
        <begin position="34"/>
        <end position="55"/>
    </location>
</feature>
<evidence type="ECO:0000259" key="15">
    <source>
        <dbReference type="PROSITE" id="PS50109"/>
    </source>
</evidence>
<feature type="transmembrane region" description="Helical" evidence="14">
    <location>
        <begin position="187"/>
        <end position="208"/>
    </location>
</feature>
<evidence type="ECO:0000256" key="3">
    <source>
        <dbReference type="ARBA" id="ARBA00012438"/>
    </source>
</evidence>
<dbReference type="Gene3D" id="1.10.287.130">
    <property type="match status" value="1"/>
</dbReference>
<dbReference type="InterPro" id="IPR003660">
    <property type="entry name" value="HAMP_dom"/>
</dbReference>
<keyword evidence="5" id="KW-0597">Phosphoprotein</keyword>
<evidence type="ECO:0000256" key="10">
    <source>
        <dbReference type="ARBA" id="ARBA00022840"/>
    </source>
</evidence>
<evidence type="ECO:0000256" key="12">
    <source>
        <dbReference type="ARBA" id="ARBA00023012"/>
    </source>
</evidence>
<evidence type="ECO:0000256" key="14">
    <source>
        <dbReference type="SAM" id="Phobius"/>
    </source>
</evidence>
<dbReference type="STRING" id="1042163.BRLA_c008430"/>
<dbReference type="SMART" id="SM00387">
    <property type="entry name" value="HATPase_c"/>
    <property type="match status" value="1"/>
</dbReference>
<dbReference type="CDD" id="cd06225">
    <property type="entry name" value="HAMP"/>
    <property type="match status" value="1"/>
</dbReference>
<comment type="subcellular location">
    <subcellularLocation>
        <location evidence="2">Cell membrane</location>
        <topology evidence="2">Multi-pass membrane protein</topology>
    </subcellularLocation>
</comment>
<dbReference type="SMART" id="SM00304">
    <property type="entry name" value="HAMP"/>
    <property type="match status" value="1"/>
</dbReference>
<dbReference type="InterPro" id="IPR004358">
    <property type="entry name" value="Sig_transdc_His_kin-like_C"/>
</dbReference>
<dbReference type="eggNOG" id="COG2205">
    <property type="taxonomic scope" value="Bacteria"/>
</dbReference>
<gene>
    <name evidence="17" type="primary">phoR_2</name>
    <name evidence="17" type="ORF">BRLA_c008430</name>
</gene>
<dbReference type="GO" id="GO:0000155">
    <property type="term" value="F:phosphorelay sensor kinase activity"/>
    <property type="evidence" value="ECO:0007669"/>
    <property type="project" value="InterPro"/>
</dbReference>
<dbReference type="InterPro" id="IPR003594">
    <property type="entry name" value="HATPase_dom"/>
</dbReference>
<protein>
    <recommendedName>
        <fullName evidence="3">histidine kinase</fullName>
        <ecNumber evidence="3">2.7.13.3</ecNumber>
    </recommendedName>
</protein>
<evidence type="ECO:0000256" key="11">
    <source>
        <dbReference type="ARBA" id="ARBA00022989"/>
    </source>
</evidence>
<evidence type="ECO:0000313" key="18">
    <source>
        <dbReference type="Proteomes" id="UP000005850"/>
    </source>
</evidence>
<dbReference type="SMART" id="SM00388">
    <property type="entry name" value="HisKA"/>
    <property type="match status" value="1"/>
</dbReference>
<keyword evidence="18" id="KW-1185">Reference proteome</keyword>
<dbReference type="EMBL" id="CP007806">
    <property type="protein sequence ID" value="AIG25184.1"/>
    <property type="molecule type" value="Genomic_DNA"/>
</dbReference>
<dbReference type="InterPro" id="IPR005467">
    <property type="entry name" value="His_kinase_dom"/>
</dbReference>
<dbReference type="KEGG" id="blr:BRLA_c008430"/>
<dbReference type="Pfam" id="PF00672">
    <property type="entry name" value="HAMP"/>
    <property type="match status" value="1"/>
</dbReference>
<dbReference type="Proteomes" id="UP000005850">
    <property type="component" value="Chromosome"/>
</dbReference>
<dbReference type="SUPFAM" id="SSF47384">
    <property type="entry name" value="Homodimeric domain of signal transducing histidine kinase"/>
    <property type="match status" value="1"/>
</dbReference>
<dbReference type="Pfam" id="PF00512">
    <property type="entry name" value="HisKA"/>
    <property type="match status" value="1"/>
</dbReference>
<dbReference type="InterPro" id="IPR050398">
    <property type="entry name" value="HssS/ArlS-like"/>
</dbReference>
<evidence type="ECO:0000256" key="2">
    <source>
        <dbReference type="ARBA" id="ARBA00004651"/>
    </source>
</evidence>
<evidence type="ECO:0000256" key="8">
    <source>
        <dbReference type="ARBA" id="ARBA00022741"/>
    </source>
</evidence>
<keyword evidence="13 14" id="KW-0472">Membrane</keyword>
<accession>A0A075QZZ1</accession>
<dbReference type="CDD" id="cd00075">
    <property type="entry name" value="HATPase"/>
    <property type="match status" value="1"/>
</dbReference>
<dbReference type="PRINTS" id="PR00344">
    <property type="entry name" value="BCTRLSENSOR"/>
</dbReference>
<keyword evidence="12" id="KW-0902">Two-component regulatory system</keyword>
<dbReference type="SUPFAM" id="SSF158472">
    <property type="entry name" value="HAMP domain-like"/>
    <property type="match status" value="1"/>
</dbReference>
<dbReference type="AlphaFoldDB" id="A0A075QZZ1"/>
<dbReference type="InterPro" id="IPR036097">
    <property type="entry name" value="HisK_dim/P_sf"/>
</dbReference>
<dbReference type="EC" id="2.7.13.3" evidence="3"/>
<name>A0A075QZZ1_BRELA</name>
<dbReference type="GO" id="GO:0005524">
    <property type="term" value="F:ATP binding"/>
    <property type="evidence" value="ECO:0007669"/>
    <property type="project" value="UniProtKB-KW"/>
</dbReference>
<reference evidence="17 18" key="1">
    <citation type="journal article" date="2011" name="J. Bacteriol.">
        <title>Genome sequence of Brevibacillus laterosporus LMG 15441, a pathogen of invertebrates.</title>
        <authorList>
            <person name="Djukic M."/>
            <person name="Poehlein A."/>
            <person name="Thurmer A."/>
            <person name="Daniel R."/>
        </authorList>
    </citation>
    <scope>NUCLEOTIDE SEQUENCE [LARGE SCALE GENOMIC DNA]</scope>
    <source>
        <strain evidence="17 18">LMG 15441</strain>
    </source>
</reference>
<evidence type="ECO:0000256" key="7">
    <source>
        <dbReference type="ARBA" id="ARBA00022692"/>
    </source>
</evidence>
<evidence type="ECO:0000313" key="17">
    <source>
        <dbReference type="EMBL" id="AIG25184.1"/>
    </source>
</evidence>
<dbReference type="PROSITE" id="PS50885">
    <property type="entry name" value="HAMP"/>
    <property type="match status" value="1"/>
</dbReference>
<evidence type="ECO:0000256" key="13">
    <source>
        <dbReference type="ARBA" id="ARBA00023136"/>
    </source>
</evidence>
<dbReference type="GO" id="GO:0005886">
    <property type="term" value="C:plasma membrane"/>
    <property type="evidence" value="ECO:0007669"/>
    <property type="project" value="UniProtKB-SubCell"/>
</dbReference>
<keyword evidence="7 14" id="KW-0812">Transmembrane</keyword>
<feature type="domain" description="HAMP" evidence="16">
    <location>
        <begin position="210"/>
        <end position="263"/>
    </location>
</feature>
<keyword evidence="6 17" id="KW-0808">Transferase</keyword>
<keyword evidence="8" id="KW-0547">Nucleotide-binding</keyword>
<evidence type="ECO:0000256" key="5">
    <source>
        <dbReference type="ARBA" id="ARBA00022553"/>
    </source>
</evidence>
<evidence type="ECO:0000256" key="4">
    <source>
        <dbReference type="ARBA" id="ARBA00022475"/>
    </source>
</evidence>
<evidence type="ECO:0000256" key="1">
    <source>
        <dbReference type="ARBA" id="ARBA00000085"/>
    </source>
</evidence>
<keyword evidence="10" id="KW-0067">ATP-binding</keyword>
<dbReference type="SUPFAM" id="SSF55874">
    <property type="entry name" value="ATPase domain of HSP90 chaperone/DNA topoisomerase II/histidine kinase"/>
    <property type="match status" value="1"/>
</dbReference>
<proteinExistence type="predicted"/>
<sequence>MKEKFVHYEDWGISSVSMKNKERKTLLTYWTTRYVLTLCVGLVVIGLFSSMWISYNETQKRLDVMRYMAVEMSEQIVSADGTTILIPAFLPRLVENRQRFMGGFKPMVMILDAHKQIIFGKSNRFVDDILRRISPDWEEDQVVQEIQTRSGDTAIFLTQKIEENGQTLGWVFLFSPKKEMDRSIETLQQLCIMLTSLGLLGWIVIYYLTKKLSEPVKEVADAAKQIVTGHYDIELKKDIKEKEIYELIHSFKDMADRLRQLELMRTELLAGVTHELKTPVTSISGLLQAVKDDVVTGEVAKEFLEICSKEIVRLQKMVEDLLDFNSFAVGDIKVNKQPQNMNHLVQEITHQWLIGQDENTLVLQTNISEQEVWIDTDPLRIQQILYNLLNNAKQATGLNAMIQVTLLQQDDVLQICVQDNGVGIPETEKEYIFERFYRGEEKKHKVRGLGLGLPFSKMMAKALGGDLELIESVQEKTIFTLSLTK</sequence>
<dbReference type="Pfam" id="PF02518">
    <property type="entry name" value="HATPase_c"/>
    <property type="match status" value="1"/>
</dbReference>
<dbReference type="Gene3D" id="3.30.565.10">
    <property type="entry name" value="Histidine kinase-like ATPase, C-terminal domain"/>
    <property type="match status" value="1"/>
</dbReference>
<dbReference type="PANTHER" id="PTHR45528:SF1">
    <property type="entry name" value="SENSOR HISTIDINE KINASE CPXA"/>
    <property type="match status" value="1"/>
</dbReference>
<keyword evidence="9" id="KW-0418">Kinase</keyword>
<keyword evidence="11 14" id="KW-1133">Transmembrane helix</keyword>
<feature type="domain" description="Histidine kinase" evidence="15">
    <location>
        <begin position="271"/>
        <end position="485"/>
    </location>
</feature>
<evidence type="ECO:0000256" key="9">
    <source>
        <dbReference type="ARBA" id="ARBA00022777"/>
    </source>
</evidence>
<dbReference type="PANTHER" id="PTHR45528">
    <property type="entry name" value="SENSOR HISTIDINE KINASE CPXA"/>
    <property type="match status" value="1"/>
</dbReference>
<dbReference type="PROSITE" id="PS50109">
    <property type="entry name" value="HIS_KIN"/>
    <property type="match status" value="1"/>
</dbReference>
<evidence type="ECO:0000256" key="6">
    <source>
        <dbReference type="ARBA" id="ARBA00022679"/>
    </source>
</evidence>
<dbReference type="Gene3D" id="6.10.340.10">
    <property type="match status" value="1"/>
</dbReference>
<dbReference type="InterPro" id="IPR003661">
    <property type="entry name" value="HisK_dim/P_dom"/>
</dbReference>
<dbReference type="HOGENOM" id="CLU_000445_89_6_9"/>
<comment type="catalytic activity">
    <reaction evidence="1">
        <text>ATP + protein L-histidine = ADP + protein N-phospho-L-histidine.</text>
        <dbReference type="EC" id="2.7.13.3"/>
    </reaction>
</comment>
<dbReference type="InterPro" id="IPR036890">
    <property type="entry name" value="HATPase_C_sf"/>
</dbReference>
<dbReference type="CDD" id="cd00082">
    <property type="entry name" value="HisKA"/>
    <property type="match status" value="1"/>
</dbReference>
<evidence type="ECO:0000259" key="16">
    <source>
        <dbReference type="PROSITE" id="PS50885"/>
    </source>
</evidence>
<keyword evidence="4" id="KW-1003">Cell membrane</keyword>